<protein>
    <submittedName>
        <fullName evidence="1">Uncharacterized protein</fullName>
    </submittedName>
</protein>
<keyword evidence="2" id="KW-1185">Reference proteome</keyword>
<accession>A0ACC2BEQ0</accession>
<sequence length="916" mass="101833">MGIFEPFRAIGYVTDDTPFAVQRRGLETFVTVSVGKAWQIYNCAKLSLVFVGPQLDKKIQVLASLRDYTYAATGRHIAVFRRSQQVATWSAHSCKIILILSFGQHILSVDKKGLLLIWPAIITDSSESTTPVGELQLRESFMPTCIMHPDTYLNKVLVGSEQGTLQLWNINTKKMIYEFKGWGSPIFSCVSSPALDVVAIGCGDGKIHLHNLKYDETIVTFTHTTRGPVTALSFRTDGQPFVAAGGSFGTISLWNLEKKKLQAVIKDAHDSAIASLHFLANEPVLLSQGADNSLKMWIFDSSDGEARLLRFRSGHSAPPTCIQYYGNGRHILSAGQDRAFRVFSTIQDQQSRELSQGHVSKRARKLKLKEEDVKLAPVIAFAAAEIRERDWCNVVTCHMDDKAAYTWRLQNFVIGEHVLKPCPQDPSPVKACTISTCGNFAILGTEKGYVERFNLQSGISRGCYVDVSDENSRAHIGALVGLAADSSNTSLLSGGYDGFIKVWDFKRCDLKSVLEVGFPLLKMAYHSGNGLLAAAADDMSLRLYDVVALRLVRLFQGHTDRITDICFSEDGKWLLSAAMDRSVRVWDVIASKPLHAMHVDAAVTSLSLSPSLDMLATSHVNHNGIYLWANRLIYSGLDKPELCGSGNVVVNVHMPTVAVKRESLQEDLPGTTSDDFESKSEMVSVEDVASRSQITPELVTLSLLPRTQWQGLVNIDIIKSRNKPVVPPKKPERAPFFLPTLPSVSGDVVFSSESNGIVRSDTKLQKKFISQANHLELTLKSDFTRILYKCSQQGDYTEFVEFAKSMSPSALDAELRILQIVDEDEFAEDARSPQIDDINLLMEFLLEGIASNNNFEFLQAFLQIFLKIHGEAISRLPSLKAKSKMLCSRQNSTWQRLDEMFQNIRCMVSFLSNTQF</sequence>
<reference evidence="2" key="1">
    <citation type="journal article" date="2024" name="Proc. Natl. Acad. Sci. U.S.A.">
        <title>Extraordinary preservation of gene collinearity over three hundred million years revealed in homosporous lycophytes.</title>
        <authorList>
            <person name="Li C."/>
            <person name="Wickell D."/>
            <person name="Kuo L.Y."/>
            <person name="Chen X."/>
            <person name="Nie B."/>
            <person name="Liao X."/>
            <person name="Peng D."/>
            <person name="Ji J."/>
            <person name="Jenkins J."/>
            <person name="Williams M."/>
            <person name="Shu S."/>
            <person name="Plott C."/>
            <person name="Barry K."/>
            <person name="Rajasekar S."/>
            <person name="Grimwood J."/>
            <person name="Han X."/>
            <person name="Sun S."/>
            <person name="Hou Z."/>
            <person name="He W."/>
            <person name="Dai G."/>
            <person name="Sun C."/>
            <person name="Schmutz J."/>
            <person name="Leebens-Mack J.H."/>
            <person name="Li F.W."/>
            <person name="Wang L."/>
        </authorList>
    </citation>
    <scope>NUCLEOTIDE SEQUENCE [LARGE SCALE GENOMIC DNA]</scope>
    <source>
        <strain evidence="2">cv. PW_Plant_1</strain>
    </source>
</reference>
<proteinExistence type="predicted"/>
<dbReference type="EMBL" id="CM055107">
    <property type="protein sequence ID" value="KAJ7528281.1"/>
    <property type="molecule type" value="Genomic_DNA"/>
</dbReference>
<organism evidence="1 2">
    <name type="scientific">Diphasiastrum complanatum</name>
    <name type="common">Issler's clubmoss</name>
    <name type="synonym">Lycopodium complanatum</name>
    <dbReference type="NCBI Taxonomy" id="34168"/>
    <lineage>
        <taxon>Eukaryota</taxon>
        <taxon>Viridiplantae</taxon>
        <taxon>Streptophyta</taxon>
        <taxon>Embryophyta</taxon>
        <taxon>Tracheophyta</taxon>
        <taxon>Lycopodiopsida</taxon>
        <taxon>Lycopodiales</taxon>
        <taxon>Lycopodiaceae</taxon>
        <taxon>Lycopodioideae</taxon>
        <taxon>Diphasiastrum</taxon>
    </lineage>
</organism>
<name>A0ACC2BEQ0_DIPCM</name>
<evidence type="ECO:0000313" key="2">
    <source>
        <dbReference type="Proteomes" id="UP001162992"/>
    </source>
</evidence>
<evidence type="ECO:0000313" key="1">
    <source>
        <dbReference type="EMBL" id="KAJ7528281.1"/>
    </source>
</evidence>
<comment type="caution">
    <text evidence="1">The sequence shown here is derived from an EMBL/GenBank/DDBJ whole genome shotgun (WGS) entry which is preliminary data.</text>
</comment>
<gene>
    <name evidence="1" type="ORF">O6H91_16G092600</name>
</gene>
<dbReference type="Proteomes" id="UP001162992">
    <property type="component" value="Chromosome 16"/>
</dbReference>